<dbReference type="Gene3D" id="1.25.10.10">
    <property type="entry name" value="Leucine-rich Repeat Variant"/>
    <property type="match status" value="1"/>
</dbReference>
<name>A0A6L2NG99_TANCI</name>
<reference evidence="8" key="1">
    <citation type="journal article" date="2019" name="Sci. Rep.">
        <title>Draft genome of Tanacetum cinerariifolium, the natural source of mosquito coil.</title>
        <authorList>
            <person name="Yamashiro T."/>
            <person name="Shiraishi A."/>
            <person name="Satake H."/>
            <person name="Nakayama K."/>
        </authorList>
    </citation>
    <scope>NUCLEOTIDE SEQUENCE</scope>
</reference>
<organism evidence="8">
    <name type="scientific">Tanacetum cinerariifolium</name>
    <name type="common">Dalmatian daisy</name>
    <name type="synonym">Chrysanthemum cinerariifolium</name>
    <dbReference type="NCBI Taxonomy" id="118510"/>
    <lineage>
        <taxon>Eukaryota</taxon>
        <taxon>Viridiplantae</taxon>
        <taxon>Streptophyta</taxon>
        <taxon>Embryophyta</taxon>
        <taxon>Tracheophyta</taxon>
        <taxon>Spermatophyta</taxon>
        <taxon>Magnoliopsida</taxon>
        <taxon>eudicotyledons</taxon>
        <taxon>Gunneridae</taxon>
        <taxon>Pentapetalae</taxon>
        <taxon>asterids</taxon>
        <taxon>campanulids</taxon>
        <taxon>Asterales</taxon>
        <taxon>Asteraceae</taxon>
        <taxon>Asteroideae</taxon>
        <taxon>Anthemideae</taxon>
        <taxon>Anthemidinae</taxon>
        <taxon>Tanacetum</taxon>
    </lineage>
</organism>
<dbReference type="SUPFAM" id="SSF48371">
    <property type="entry name" value="ARM repeat"/>
    <property type="match status" value="1"/>
</dbReference>
<evidence type="ECO:0000313" key="8">
    <source>
        <dbReference type="EMBL" id="GEU84537.1"/>
    </source>
</evidence>
<evidence type="ECO:0000259" key="7">
    <source>
        <dbReference type="SMART" id="SM01102"/>
    </source>
</evidence>
<evidence type="ECO:0000256" key="3">
    <source>
        <dbReference type="ARBA" id="ARBA00022448"/>
    </source>
</evidence>
<evidence type="ECO:0000256" key="1">
    <source>
        <dbReference type="ARBA" id="ARBA00004123"/>
    </source>
</evidence>
<feature type="region of interest" description="Disordered" evidence="6">
    <location>
        <begin position="375"/>
        <end position="398"/>
    </location>
</feature>
<accession>A0A6L2NG99</accession>
<evidence type="ECO:0000256" key="6">
    <source>
        <dbReference type="SAM" id="MobiDB-lite"/>
    </source>
</evidence>
<evidence type="ECO:0000256" key="4">
    <source>
        <dbReference type="ARBA" id="ARBA00022927"/>
    </source>
</evidence>
<sequence>MPINAQSFQKPRGKEWSNVSKHPYKEEYMRSVKRETLKLIETFLDKAKDQPQIIKQYVPLMTDLALGDYAPNVHDAKESRVISLFATIISKLTVKLLLEIRCLLQMNPTHERLFRDTVFGRWLDIQSHKNDSHLMHYVFQHQGEYMWVKFYKRNVNVVAIHTAHHLAEIKKNPSFNATYNLYGFDWEFKLPKPSVALISTSKEMTQAWFRASVEFIKDLADHDGGHLKDVNFVEGLDETVDPNSNLVLVEEKDGVLDSDPSSFCSHPANKDIASHCDDHMENDMENKAEKSKDDYNNSQHHLDLLIKVCAFKAKNPTIDVVVPPNGDDRLLHTLKHNNACDEVDVDHFENDEEQPVKSSLDEMELEEQPVNLVDKQGNLEQQPNDSKDKSTILKENEEVKVDEKPCVETDLAPPKVKKKKCQQALRRNHVLRSAHLRKKKLGMALKPPFGQ</sequence>
<feature type="domain" description="Exportin-1 C-terminal" evidence="7">
    <location>
        <begin position="9"/>
        <end position="177"/>
    </location>
</feature>
<dbReference type="InterPro" id="IPR011989">
    <property type="entry name" value="ARM-like"/>
</dbReference>
<comment type="subcellular location">
    <subcellularLocation>
        <location evidence="1">Nucleus</location>
    </subcellularLocation>
</comment>
<dbReference type="GO" id="GO:0015031">
    <property type="term" value="P:protein transport"/>
    <property type="evidence" value="ECO:0007669"/>
    <property type="project" value="UniProtKB-KW"/>
</dbReference>
<feature type="compositionally biased region" description="Basic and acidic residues" evidence="6">
    <location>
        <begin position="385"/>
        <end position="398"/>
    </location>
</feature>
<dbReference type="InterPro" id="IPR014877">
    <property type="entry name" value="XPO1_C_dom"/>
</dbReference>
<dbReference type="EMBL" id="BKCJ010008915">
    <property type="protein sequence ID" value="GEU84537.1"/>
    <property type="molecule type" value="Genomic_DNA"/>
</dbReference>
<dbReference type="InterPro" id="IPR016024">
    <property type="entry name" value="ARM-type_fold"/>
</dbReference>
<comment type="caution">
    <text evidence="8">The sequence shown here is derived from an EMBL/GenBank/DDBJ whole genome shotgun (WGS) entry which is preliminary data.</text>
</comment>
<dbReference type="Pfam" id="PF08767">
    <property type="entry name" value="CRM1_C"/>
    <property type="match status" value="1"/>
</dbReference>
<dbReference type="GO" id="GO:0005049">
    <property type="term" value="F:nuclear export signal receptor activity"/>
    <property type="evidence" value="ECO:0007669"/>
    <property type="project" value="InterPro"/>
</dbReference>
<evidence type="ECO:0000256" key="5">
    <source>
        <dbReference type="ARBA" id="ARBA00023242"/>
    </source>
</evidence>
<evidence type="ECO:0000256" key="2">
    <source>
        <dbReference type="ARBA" id="ARBA00009466"/>
    </source>
</evidence>
<comment type="similarity">
    <text evidence="2">Belongs to the exportin family.</text>
</comment>
<keyword evidence="4" id="KW-0653">Protein transport</keyword>
<keyword evidence="5" id="KW-0539">Nucleus</keyword>
<gene>
    <name evidence="8" type="ORF">Tci_056515</name>
</gene>
<proteinExistence type="inferred from homology"/>
<dbReference type="SMART" id="SM01102">
    <property type="entry name" value="CRM1_C"/>
    <property type="match status" value="1"/>
</dbReference>
<dbReference type="GO" id="GO:0005634">
    <property type="term" value="C:nucleus"/>
    <property type="evidence" value="ECO:0007669"/>
    <property type="project" value="UniProtKB-SubCell"/>
</dbReference>
<keyword evidence="3" id="KW-0813">Transport</keyword>
<dbReference type="AlphaFoldDB" id="A0A6L2NG99"/>
<protein>
    <submittedName>
        <fullName evidence="8">Protein exportin 1A</fullName>
    </submittedName>
</protein>